<dbReference type="AlphaFoldDB" id="A0A918NMD3"/>
<reference evidence="2" key="1">
    <citation type="journal article" date="2014" name="Int. J. Syst. Evol. Microbiol.">
        <title>Complete genome sequence of Corynebacterium casei LMG S-19264T (=DSM 44701T), isolated from a smear-ripened cheese.</title>
        <authorList>
            <consortium name="US DOE Joint Genome Institute (JGI-PGF)"/>
            <person name="Walter F."/>
            <person name="Albersmeier A."/>
            <person name="Kalinowski J."/>
            <person name="Ruckert C."/>
        </authorList>
    </citation>
    <scope>NUCLEOTIDE SEQUENCE</scope>
    <source>
        <strain evidence="2">JCM 4956</strain>
    </source>
</reference>
<dbReference type="EMBL" id="BMWD01000022">
    <property type="protein sequence ID" value="GGX80615.1"/>
    <property type="molecule type" value="Genomic_DNA"/>
</dbReference>
<accession>A0A918NMD3</accession>
<reference evidence="2" key="2">
    <citation type="submission" date="2020-09" db="EMBL/GenBank/DDBJ databases">
        <authorList>
            <person name="Sun Q."/>
            <person name="Ohkuma M."/>
        </authorList>
    </citation>
    <scope>NUCLEOTIDE SEQUENCE</scope>
    <source>
        <strain evidence="2">JCM 4956</strain>
    </source>
</reference>
<evidence type="ECO:0000313" key="2">
    <source>
        <dbReference type="EMBL" id="GGX80615.1"/>
    </source>
</evidence>
<comment type="caution">
    <text evidence="2">The sequence shown here is derived from an EMBL/GenBank/DDBJ whole genome shotgun (WGS) entry which is preliminary data.</text>
</comment>
<protein>
    <submittedName>
        <fullName evidence="2">Uncharacterized protein</fullName>
    </submittedName>
</protein>
<gene>
    <name evidence="2" type="ORF">GCM10010515_55430</name>
</gene>
<sequence>MSRDLSSRRRDVSPRDHMPLRKLQPRTHREDLCVAAAKLLGENPYREPWN</sequence>
<keyword evidence="3" id="KW-1185">Reference proteome</keyword>
<organism evidence="2 3">
    <name type="scientific">Streptomyces fructofermentans</name>
    <dbReference type="NCBI Taxonomy" id="152141"/>
    <lineage>
        <taxon>Bacteria</taxon>
        <taxon>Bacillati</taxon>
        <taxon>Actinomycetota</taxon>
        <taxon>Actinomycetes</taxon>
        <taxon>Kitasatosporales</taxon>
        <taxon>Streptomycetaceae</taxon>
        <taxon>Streptomyces</taxon>
    </lineage>
</organism>
<name>A0A918NMD3_9ACTN</name>
<feature type="region of interest" description="Disordered" evidence="1">
    <location>
        <begin position="1"/>
        <end position="28"/>
    </location>
</feature>
<dbReference type="Proteomes" id="UP000645555">
    <property type="component" value="Unassembled WGS sequence"/>
</dbReference>
<feature type="compositionally biased region" description="Basic and acidic residues" evidence="1">
    <location>
        <begin position="1"/>
        <end position="19"/>
    </location>
</feature>
<proteinExistence type="predicted"/>
<evidence type="ECO:0000256" key="1">
    <source>
        <dbReference type="SAM" id="MobiDB-lite"/>
    </source>
</evidence>
<evidence type="ECO:0000313" key="3">
    <source>
        <dbReference type="Proteomes" id="UP000645555"/>
    </source>
</evidence>